<evidence type="ECO:0000256" key="1">
    <source>
        <dbReference type="SAM" id="MobiDB-lite"/>
    </source>
</evidence>
<dbReference type="PANTHER" id="PTHR24030:SF0">
    <property type="entry name" value="PROTEIN CMSS1"/>
    <property type="match status" value="1"/>
</dbReference>
<evidence type="ECO:0000313" key="3">
    <source>
        <dbReference type="Proteomes" id="UP000593566"/>
    </source>
</evidence>
<gene>
    <name evidence="2" type="ORF">HO133_000979</name>
</gene>
<accession>A0A8H6CG32</accession>
<keyword evidence="3" id="KW-1185">Reference proteome</keyword>
<dbReference type="InterPro" id="IPR032704">
    <property type="entry name" value="Cms1"/>
</dbReference>
<dbReference type="RefSeq" id="XP_037152274.1">
    <property type="nucleotide sequence ID" value="XM_037291912.1"/>
</dbReference>
<protein>
    <submittedName>
        <fullName evidence="2">Uncharacterized protein</fullName>
    </submittedName>
</protein>
<comment type="caution">
    <text evidence="2">The sequence shown here is derived from an EMBL/GenBank/DDBJ whole genome shotgun (WGS) entry which is preliminary data.</text>
</comment>
<dbReference type="Proteomes" id="UP000593566">
    <property type="component" value="Unassembled WGS sequence"/>
</dbReference>
<evidence type="ECO:0000313" key="2">
    <source>
        <dbReference type="EMBL" id="KAF6222928.1"/>
    </source>
</evidence>
<name>A0A8H6CG32_9LECA</name>
<sequence>MSEKSKTSLSALPKSKVPATTIRLKSPFRTAKRKRNDGEDHDLEAVVDSSAKQKRSKKSKKTKSDEDHNLDLDQGLNLAIAKLDNRLLADYVAKRTKRFFPDLSLVELEDRYISETAFHDTTSWEKPRTLQDMASFLEHYNPKAAGNMALSSASKKLGSPHTLVITSSGLRAADITR</sequence>
<dbReference type="GO" id="GO:0030686">
    <property type="term" value="C:90S preribosome"/>
    <property type="evidence" value="ECO:0007669"/>
    <property type="project" value="TreeGrafter"/>
</dbReference>
<dbReference type="EMBL" id="JACCJB010000011">
    <property type="protein sequence ID" value="KAF6222928.1"/>
    <property type="molecule type" value="Genomic_DNA"/>
</dbReference>
<dbReference type="GO" id="GO:0005634">
    <property type="term" value="C:nucleus"/>
    <property type="evidence" value="ECO:0007669"/>
    <property type="project" value="TreeGrafter"/>
</dbReference>
<feature type="region of interest" description="Disordered" evidence="1">
    <location>
        <begin position="1"/>
        <end position="69"/>
    </location>
</feature>
<feature type="compositionally biased region" description="Basic residues" evidence="1">
    <location>
        <begin position="52"/>
        <end position="61"/>
    </location>
</feature>
<dbReference type="AlphaFoldDB" id="A0A8H6CG32"/>
<dbReference type="GeneID" id="59329397"/>
<organism evidence="2 3">
    <name type="scientific">Letharia lupina</name>
    <dbReference type="NCBI Taxonomy" id="560253"/>
    <lineage>
        <taxon>Eukaryota</taxon>
        <taxon>Fungi</taxon>
        <taxon>Dikarya</taxon>
        <taxon>Ascomycota</taxon>
        <taxon>Pezizomycotina</taxon>
        <taxon>Lecanoromycetes</taxon>
        <taxon>OSLEUM clade</taxon>
        <taxon>Lecanoromycetidae</taxon>
        <taxon>Lecanorales</taxon>
        <taxon>Lecanorineae</taxon>
        <taxon>Parmeliaceae</taxon>
        <taxon>Letharia</taxon>
    </lineage>
</organism>
<dbReference type="PANTHER" id="PTHR24030">
    <property type="entry name" value="PROTEIN CMSS1"/>
    <property type="match status" value="1"/>
</dbReference>
<reference evidence="2 3" key="1">
    <citation type="journal article" date="2020" name="Genomics">
        <title>Complete, high-quality genomes from long-read metagenomic sequencing of two wolf lichen thalli reveals enigmatic genome architecture.</title>
        <authorList>
            <person name="McKenzie S.K."/>
            <person name="Walston R.F."/>
            <person name="Allen J.L."/>
        </authorList>
    </citation>
    <scope>NUCLEOTIDE SEQUENCE [LARGE SCALE GENOMIC DNA]</scope>
    <source>
        <strain evidence="2">WasteWater1</strain>
    </source>
</reference>
<dbReference type="Pfam" id="PF14617">
    <property type="entry name" value="CMS1"/>
    <property type="match status" value="1"/>
</dbReference>
<proteinExistence type="predicted"/>